<sequence length="41" mass="4773">MYARAFLKKILNKPVDLITERSLGNPYFIESVNKNKVQIYG</sequence>
<name>A0A1W1HBL7_9BACT</name>
<accession>A0A1W1HBL7</accession>
<dbReference type="STRING" id="1246637.MTBBW1_200021"/>
<dbReference type="EMBL" id="FWEV01000113">
    <property type="protein sequence ID" value="SLM29884.1"/>
    <property type="molecule type" value="Genomic_DNA"/>
</dbReference>
<dbReference type="AlphaFoldDB" id="A0A1W1HBL7"/>
<dbReference type="Proteomes" id="UP000191931">
    <property type="component" value="Unassembled WGS sequence"/>
</dbReference>
<evidence type="ECO:0000313" key="2">
    <source>
        <dbReference type="Proteomes" id="UP000191931"/>
    </source>
</evidence>
<proteinExistence type="predicted"/>
<evidence type="ECO:0000313" key="1">
    <source>
        <dbReference type="EMBL" id="SLM29884.1"/>
    </source>
</evidence>
<keyword evidence="2" id="KW-1185">Reference proteome</keyword>
<organism evidence="1 2">
    <name type="scientific">Desulfamplus magnetovallimortis</name>
    <dbReference type="NCBI Taxonomy" id="1246637"/>
    <lineage>
        <taxon>Bacteria</taxon>
        <taxon>Pseudomonadati</taxon>
        <taxon>Thermodesulfobacteriota</taxon>
        <taxon>Desulfobacteria</taxon>
        <taxon>Desulfobacterales</taxon>
        <taxon>Desulfobacteraceae</taxon>
        <taxon>Desulfamplus</taxon>
    </lineage>
</organism>
<protein>
    <submittedName>
        <fullName evidence="1">Uncharacterized protein</fullName>
    </submittedName>
</protein>
<reference evidence="1 2" key="1">
    <citation type="submission" date="2017-03" db="EMBL/GenBank/DDBJ databases">
        <authorList>
            <person name="Afonso C.L."/>
            <person name="Miller P.J."/>
            <person name="Scott M.A."/>
            <person name="Spackman E."/>
            <person name="Goraichik I."/>
            <person name="Dimitrov K.M."/>
            <person name="Suarez D.L."/>
            <person name="Swayne D.E."/>
        </authorList>
    </citation>
    <scope>NUCLEOTIDE SEQUENCE [LARGE SCALE GENOMIC DNA]</scope>
    <source>
        <strain evidence="1">PRJEB14757</strain>
    </source>
</reference>
<gene>
    <name evidence="1" type="ORF">MTBBW1_200021</name>
</gene>